<dbReference type="OrthoDB" id="9804819at2"/>
<dbReference type="PROSITE" id="PS00211">
    <property type="entry name" value="ABC_TRANSPORTER_1"/>
    <property type="match status" value="1"/>
</dbReference>
<dbReference type="GO" id="GO:0016887">
    <property type="term" value="F:ATP hydrolysis activity"/>
    <property type="evidence" value="ECO:0007669"/>
    <property type="project" value="InterPro"/>
</dbReference>
<gene>
    <name evidence="6" type="ORF">SAMN02745196_00979</name>
</gene>
<keyword evidence="2" id="KW-0813">Transport</keyword>
<dbReference type="Gene3D" id="3.40.50.300">
    <property type="entry name" value="P-loop containing nucleotide triphosphate hydrolases"/>
    <property type="match status" value="1"/>
</dbReference>
<dbReference type="PANTHER" id="PTHR42711:SF5">
    <property type="entry name" value="ABC TRANSPORTER ATP-BINDING PROTEIN NATA"/>
    <property type="match status" value="1"/>
</dbReference>
<accession>A0A1M5UX16</accession>
<reference evidence="6 7" key="1">
    <citation type="submission" date="2016-11" db="EMBL/GenBank/DDBJ databases">
        <authorList>
            <person name="Jaros S."/>
            <person name="Januszkiewicz K."/>
            <person name="Wedrychowicz H."/>
        </authorList>
    </citation>
    <scope>NUCLEOTIDE SEQUENCE [LARGE SCALE GENOMIC DNA]</scope>
    <source>
        <strain evidence="6 7">DSM 3089</strain>
    </source>
</reference>
<dbReference type="InterPro" id="IPR050763">
    <property type="entry name" value="ABC_transporter_ATP-binding"/>
</dbReference>
<dbReference type="Pfam" id="PF00005">
    <property type="entry name" value="ABC_tran"/>
    <property type="match status" value="1"/>
</dbReference>
<name>A0A1M5UX16_9CLOT</name>
<evidence type="ECO:0000313" key="7">
    <source>
        <dbReference type="Proteomes" id="UP000184526"/>
    </source>
</evidence>
<dbReference type="RefSeq" id="WP_072830679.1">
    <property type="nucleotide sequence ID" value="NZ_FQXP01000004.1"/>
</dbReference>
<evidence type="ECO:0000256" key="2">
    <source>
        <dbReference type="ARBA" id="ARBA00022448"/>
    </source>
</evidence>
<dbReference type="PROSITE" id="PS50893">
    <property type="entry name" value="ABC_TRANSPORTER_2"/>
    <property type="match status" value="1"/>
</dbReference>
<dbReference type="STRING" id="1121306.SAMN02745196_00979"/>
<dbReference type="InterPro" id="IPR017871">
    <property type="entry name" value="ABC_transporter-like_CS"/>
</dbReference>
<evidence type="ECO:0000259" key="5">
    <source>
        <dbReference type="PROSITE" id="PS50893"/>
    </source>
</evidence>
<dbReference type="InterPro" id="IPR027417">
    <property type="entry name" value="P-loop_NTPase"/>
</dbReference>
<dbReference type="EMBL" id="FQXP01000004">
    <property type="protein sequence ID" value="SHH67470.1"/>
    <property type="molecule type" value="Genomic_DNA"/>
</dbReference>
<evidence type="ECO:0000313" key="6">
    <source>
        <dbReference type="EMBL" id="SHH67470.1"/>
    </source>
</evidence>
<protein>
    <submittedName>
        <fullName evidence="6">ABC-2 type transport system ATP-binding protein</fullName>
    </submittedName>
</protein>
<dbReference type="AlphaFoldDB" id="A0A1M5UX16"/>
<dbReference type="GO" id="GO:0005524">
    <property type="term" value="F:ATP binding"/>
    <property type="evidence" value="ECO:0007669"/>
    <property type="project" value="UniProtKB-KW"/>
</dbReference>
<dbReference type="CDD" id="cd03230">
    <property type="entry name" value="ABC_DR_subfamily_A"/>
    <property type="match status" value="1"/>
</dbReference>
<keyword evidence="3" id="KW-0547">Nucleotide-binding</keyword>
<dbReference type="PANTHER" id="PTHR42711">
    <property type="entry name" value="ABC TRANSPORTER ATP-BINDING PROTEIN"/>
    <property type="match status" value="1"/>
</dbReference>
<evidence type="ECO:0000256" key="1">
    <source>
        <dbReference type="ARBA" id="ARBA00005417"/>
    </source>
</evidence>
<evidence type="ECO:0000256" key="4">
    <source>
        <dbReference type="ARBA" id="ARBA00022840"/>
    </source>
</evidence>
<proteinExistence type="inferred from homology"/>
<dbReference type="SUPFAM" id="SSF52540">
    <property type="entry name" value="P-loop containing nucleoside triphosphate hydrolases"/>
    <property type="match status" value="1"/>
</dbReference>
<sequence>MEAIKVKDLTKKYGSSRGITDVNLSVEEGEIFGFIGPNGAGKSTTIKTLLNFIFPSSGHGEILGYDIVGQSSEIKKNVTYVPSDVRYYSESKVKDIIKYAESFFNNVDKKYVEEICNELEIEMDKKMGELSLGNKKKVAIVQALISKPKVIILDEPTNGLDPLVQQKLFKILLREREKGTTIFLSSHNLVEVENFCDRVAIIKDGKIVDIITLSEVRKNLGKRITIESKEINKEKVRLISREILKEDEKEIVFIYDKDINELIEFLFKFKVDRLLIEEIRLEDSFLDYYKSGEVK</sequence>
<evidence type="ECO:0000256" key="3">
    <source>
        <dbReference type="ARBA" id="ARBA00022741"/>
    </source>
</evidence>
<dbReference type="SMART" id="SM00382">
    <property type="entry name" value="AAA"/>
    <property type="match status" value="1"/>
</dbReference>
<keyword evidence="7" id="KW-1185">Reference proteome</keyword>
<comment type="similarity">
    <text evidence="1">Belongs to the ABC transporter superfamily.</text>
</comment>
<dbReference type="InterPro" id="IPR003439">
    <property type="entry name" value="ABC_transporter-like_ATP-bd"/>
</dbReference>
<organism evidence="6 7">
    <name type="scientific">Clostridium collagenovorans DSM 3089</name>
    <dbReference type="NCBI Taxonomy" id="1121306"/>
    <lineage>
        <taxon>Bacteria</taxon>
        <taxon>Bacillati</taxon>
        <taxon>Bacillota</taxon>
        <taxon>Clostridia</taxon>
        <taxon>Eubacteriales</taxon>
        <taxon>Clostridiaceae</taxon>
        <taxon>Clostridium</taxon>
    </lineage>
</organism>
<feature type="domain" description="ABC transporter" evidence="5">
    <location>
        <begin position="4"/>
        <end position="229"/>
    </location>
</feature>
<dbReference type="InterPro" id="IPR003593">
    <property type="entry name" value="AAA+_ATPase"/>
</dbReference>
<keyword evidence="4 6" id="KW-0067">ATP-binding</keyword>
<dbReference type="Proteomes" id="UP000184526">
    <property type="component" value="Unassembled WGS sequence"/>
</dbReference>